<accession>A0A814EY01</accession>
<protein>
    <recommendedName>
        <fullName evidence="9">Replication protein A subunit</fullName>
    </recommendedName>
</protein>
<dbReference type="GO" id="GO:0006281">
    <property type="term" value="P:DNA repair"/>
    <property type="evidence" value="ECO:0007669"/>
    <property type="project" value="InterPro"/>
</dbReference>
<evidence type="ECO:0000313" key="15">
    <source>
        <dbReference type="EMBL" id="CAF3748391.1"/>
    </source>
</evidence>
<dbReference type="EMBL" id="CAJOBC010002733">
    <property type="protein sequence ID" value="CAF3748391.1"/>
    <property type="molecule type" value="Genomic_DNA"/>
</dbReference>
<evidence type="ECO:0000256" key="4">
    <source>
        <dbReference type="ARBA" id="ARBA00022723"/>
    </source>
</evidence>
<dbReference type="FunFam" id="2.40.50.140:FF:000090">
    <property type="entry name" value="Replication protein A subunit"/>
    <property type="match status" value="1"/>
</dbReference>
<feature type="domain" description="Replication factor A C-terminal" evidence="12">
    <location>
        <begin position="442"/>
        <end position="586"/>
    </location>
</feature>
<keyword evidence="6 9" id="KW-0862">Zinc</keyword>
<dbReference type="NCBIfam" id="TIGR00617">
    <property type="entry name" value="rpa1"/>
    <property type="match status" value="1"/>
</dbReference>
<feature type="domain" description="OB" evidence="10">
    <location>
        <begin position="177"/>
        <end position="258"/>
    </location>
</feature>
<evidence type="ECO:0000313" key="16">
    <source>
        <dbReference type="Proteomes" id="UP000663829"/>
    </source>
</evidence>
<keyword evidence="5 9" id="KW-0863">Zinc-finger</keyword>
<dbReference type="Gene3D" id="2.40.50.140">
    <property type="entry name" value="Nucleic acid-binding proteins"/>
    <property type="match status" value="4"/>
</dbReference>
<comment type="subunit">
    <text evidence="9">Component of the heterotrimeric canonical replication protein A complex (RPA).</text>
</comment>
<dbReference type="CDD" id="cd04476">
    <property type="entry name" value="RPA1_DBD_C"/>
    <property type="match status" value="1"/>
</dbReference>
<dbReference type="GO" id="GO:0005634">
    <property type="term" value="C:nucleus"/>
    <property type="evidence" value="ECO:0007669"/>
    <property type="project" value="UniProtKB-SubCell"/>
</dbReference>
<dbReference type="InterPro" id="IPR047192">
    <property type="entry name" value="Euk_RPA1_DBD_C"/>
</dbReference>
<sequence length="597" mass="67878">MHNLSIGALMRYASRNPSEKPILQVLTIKPMESTTGDQLRYRMQLSDGKHFLRSCILGTQLNYLVADNSLQDNSIVRIERAFCTDINRQIGKLVLQVQDLTVVAQSVKIGNPISLQINVDQRNSTEVLQAHLVSEVSASSTGNRHIINAPNKEVTAFGQKPNRIFTIDILNPYQNKWTIRARVANKTNVRTFQNTRGNGKLFSCDLMDETGEIRATAFGDECDKLYAVLEIDEVYYISKAILKSANKQYNHLDNDYEMTFNHDTEIQRCSEPTNIPTIQYHFTPINEIEQKQANSLIDVIGIVKSVSNTQQIVSKQSNKEFTKREIVLCDQTASINITLWNEQAEAFDGSTQPVVAFKRIKLTNYNGRSLSVVNSTNIKINIDLREAHILRTWFDNDGYNVELPSLSILRNAETNPITTDNEFKTLGQIVDENLGINNRVDYIQVKAVCNHIKKDLTVYTACPNVDCNKKVIENGDGTFHCEKCNKDYNDYRYVYMAQCEISDVTGSQWISVFGTQAETLLGVSAEQFGNAKYGDDEGLIKIIIKAQYKEKIFRLRAKVETYNNENRLRLTCLRVQDVNYVKNAQQIIKDISRLFTT</sequence>
<comment type="subcellular location">
    <subcellularLocation>
        <location evidence="1 9">Nucleus</location>
    </subcellularLocation>
</comment>
<evidence type="ECO:0000256" key="8">
    <source>
        <dbReference type="ARBA" id="ARBA00023242"/>
    </source>
</evidence>
<dbReference type="InterPro" id="IPR007199">
    <property type="entry name" value="Rep_factor-A_N"/>
</dbReference>
<dbReference type="Pfam" id="PF04057">
    <property type="entry name" value="Rep-A_N"/>
    <property type="match status" value="1"/>
</dbReference>
<dbReference type="CDD" id="cd04474">
    <property type="entry name" value="RPA1_DBD_A"/>
    <property type="match status" value="1"/>
</dbReference>
<evidence type="ECO:0000259" key="13">
    <source>
        <dbReference type="Pfam" id="PF16900"/>
    </source>
</evidence>
<dbReference type="Proteomes" id="UP000663829">
    <property type="component" value="Unassembled WGS sequence"/>
</dbReference>
<dbReference type="GO" id="GO:0006310">
    <property type="term" value="P:DNA recombination"/>
    <property type="evidence" value="ECO:0007669"/>
    <property type="project" value="InterPro"/>
</dbReference>
<evidence type="ECO:0000256" key="3">
    <source>
        <dbReference type="ARBA" id="ARBA00022705"/>
    </source>
</evidence>
<dbReference type="Proteomes" id="UP000681722">
    <property type="component" value="Unassembled WGS sequence"/>
</dbReference>
<dbReference type="SUPFAM" id="SSF50249">
    <property type="entry name" value="Nucleic acid-binding proteins"/>
    <property type="match status" value="4"/>
</dbReference>
<dbReference type="PANTHER" id="PTHR47165">
    <property type="entry name" value="OS03G0429900 PROTEIN"/>
    <property type="match status" value="1"/>
</dbReference>
<evidence type="ECO:0000256" key="6">
    <source>
        <dbReference type="ARBA" id="ARBA00022833"/>
    </source>
</evidence>
<dbReference type="InterPro" id="IPR012340">
    <property type="entry name" value="NA-bd_OB-fold"/>
</dbReference>
<dbReference type="Pfam" id="PF08646">
    <property type="entry name" value="Rep_fac-A_C"/>
    <property type="match status" value="1"/>
</dbReference>
<dbReference type="CDD" id="cd04475">
    <property type="entry name" value="RPA1_DBD_B"/>
    <property type="match status" value="1"/>
</dbReference>
<dbReference type="FunFam" id="2.40.50.140:FF:000064">
    <property type="entry name" value="Replication protein A subunit"/>
    <property type="match status" value="1"/>
</dbReference>
<comment type="caution">
    <text evidence="14">The sequence shown here is derived from an EMBL/GenBank/DDBJ whole genome shotgun (WGS) entry which is preliminary data.</text>
</comment>
<dbReference type="GO" id="GO:0008270">
    <property type="term" value="F:zinc ion binding"/>
    <property type="evidence" value="ECO:0007669"/>
    <property type="project" value="UniProtKB-KW"/>
</dbReference>
<dbReference type="GO" id="GO:0003677">
    <property type="term" value="F:DNA binding"/>
    <property type="evidence" value="ECO:0007669"/>
    <property type="project" value="UniProtKB-KW"/>
</dbReference>
<dbReference type="InterPro" id="IPR013955">
    <property type="entry name" value="Rep_factor-A_C"/>
</dbReference>
<feature type="domain" description="Replication factor-A protein 1 N-terminal" evidence="11">
    <location>
        <begin position="5"/>
        <end position="104"/>
    </location>
</feature>
<dbReference type="FunFam" id="2.40.50.140:FF:000041">
    <property type="entry name" value="Replication protein A subunit"/>
    <property type="match status" value="1"/>
</dbReference>
<evidence type="ECO:0000256" key="9">
    <source>
        <dbReference type="RuleBase" id="RU364130"/>
    </source>
</evidence>
<dbReference type="InterPro" id="IPR031657">
    <property type="entry name" value="REPA_OB_2"/>
</dbReference>
<feature type="domain" description="Replication protein A OB" evidence="13">
    <location>
        <begin position="285"/>
        <end position="381"/>
    </location>
</feature>
<organism evidence="14 16">
    <name type="scientific">Didymodactylos carnosus</name>
    <dbReference type="NCBI Taxonomy" id="1234261"/>
    <lineage>
        <taxon>Eukaryota</taxon>
        <taxon>Metazoa</taxon>
        <taxon>Spiralia</taxon>
        <taxon>Gnathifera</taxon>
        <taxon>Rotifera</taxon>
        <taxon>Eurotatoria</taxon>
        <taxon>Bdelloidea</taxon>
        <taxon>Philodinida</taxon>
        <taxon>Philodinidae</taxon>
        <taxon>Didymodactylos</taxon>
    </lineage>
</organism>
<dbReference type="InterPro" id="IPR004365">
    <property type="entry name" value="NA-bd_OB_tRNA"/>
</dbReference>
<dbReference type="Pfam" id="PF16900">
    <property type="entry name" value="REPA_OB_2"/>
    <property type="match status" value="1"/>
</dbReference>
<dbReference type="InterPro" id="IPR004591">
    <property type="entry name" value="Rfa1"/>
</dbReference>
<dbReference type="PANTHER" id="PTHR47165:SF4">
    <property type="entry name" value="OS03G0429900 PROTEIN"/>
    <property type="match status" value="1"/>
</dbReference>
<name>A0A814EY01_9BILA</name>
<evidence type="ECO:0000313" key="14">
    <source>
        <dbReference type="EMBL" id="CAF0975529.1"/>
    </source>
</evidence>
<dbReference type="OrthoDB" id="1751331at2759"/>
<reference evidence="14" key="1">
    <citation type="submission" date="2021-02" db="EMBL/GenBank/DDBJ databases">
        <authorList>
            <person name="Nowell W R."/>
        </authorList>
    </citation>
    <scope>NUCLEOTIDE SEQUENCE</scope>
</reference>
<dbReference type="GO" id="GO:0006260">
    <property type="term" value="P:DNA replication"/>
    <property type="evidence" value="ECO:0007669"/>
    <property type="project" value="UniProtKB-KW"/>
</dbReference>
<keyword evidence="4 9" id="KW-0479">Metal-binding</keyword>
<evidence type="ECO:0000256" key="7">
    <source>
        <dbReference type="ARBA" id="ARBA00023125"/>
    </source>
</evidence>
<evidence type="ECO:0000259" key="11">
    <source>
        <dbReference type="Pfam" id="PF04057"/>
    </source>
</evidence>
<evidence type="ECO:0000259" key="10">
    <source>
        <dbReference type="Pfam" id="PF01336"/>
    </source>
</evidence>
<dbReference type="EMBL" id="CAJNOQ010002733">
    <property type="protein sequence ID" value="CAF0975529.1"/>
    <property type="molecule type" value="Genomic_DNA"/>
</dbReference>
<proteinExistence type="inferred from homology"/>
<evidence type="ECO:0000256" key="5">
    <source>
        <dbReference type="ARBA" id="ARBA00022771"/>
    </source>
</evidence>
<keyword evidence="7 9" id="KW-0238">DNA-binding</keyword>
<gene>
    <name evidence="14" type="ORF">GPM918_LOCUS12469</name>
    <name evidence="15" type="ORF">SRO942_LOCUS12469</name>
</gene>
<keyword evidence="16" id="KW-1185">Reference proteome</keyword>
<evidence type="ECO:0000256" key="1">
    <source>
        <dbReference type="ARBA" id="ARBA00004123"/>
    </source>
</evidence>
<dbReference type="Pfam" id="PF01336">
    <property type="entry name" value="tRNA_anti-codon"/>
    <property type="match status" value="1"/>
</dbReference>
<comment type="similarity">
    <text evidence="2 9">Belongs to the replication factor A protein 1 family.</text>
</comment>
<keyword evidence="3 9" id="KW-0235">DNA replication</keyword>
<keyword evidence="8 9" id="KW-0539">Nucleus</keyword>
<evidence type="ECO:0000259" key="12">
    <source>
        <dbReference type="Pfam" id="PF08646"/>
    </source>
</evidence>
<evidence type="ECO:0000256" key="2">
    <source>
        <dbReference type="ARBA" id="ARBA00005690"/>
    </source>
</evidence>
<dbReference type="AlphaFoldDB" id="A0A814EY01"/>
<comment type="function">
    <text evidence="9">As part of the heterotrimeric replication protein A complex (RPA/RP-A), binds and stabilizes single-stranded DNA intermediates, that form during DNA replication or upon DNA stress. It prevents their reannealing and in parallel, recruits and activates different proteins and complexes involved in DNA metabolism. Thereby, it plays an essential role both in DNA replication and the cellular response to DNA damage.</text>
</comment>